<evidence type="ECO:0000313" key="13">
    <source>
        <dbReference type="EMBL" id="QHQ98513.1"/>
    </source>
</evidence>
<comment type="similarity">
    <text evidence="2">Belongs to the ATPase A chain family.</text>
</comment>
<feature type="transmembrane region" description="Helical" evidence="12">
    <location>
        <begin position="131"/>
        <end position="151"/>
    </location>
</feature>
<reference evidence="13" key="1">
    <citation type="journal article" date="2019" name="Zool. Scr.">
        <title>Mitochondrial genome reorganization characterizes various lineages of mesostigmatid mites (Acari: Parasitiformes).</title>
        <authorList>
            <person name="Li W.-N."/>
            <person name="Shao R."/>
            <person name="Zhang Q."/>
            <person name="Deng W."/>
            <person name="Xue X.-F."/>
        </authorList>
    </citation>
    <scope>NUCLEOTIDE SEQUENCE</scope>
</reference>
<evidence type="ECO:0000256" key="9">
    <source>
        <dbReference type="ARBA" id="ARBA00023136"/>
    </source>
</evidence>
<evidence type="ECO:0000256" key="10">
    <source>
        <dbReference type="ARBA" id="ARBA00023310"/>
    </source>
</evidence>
<dbReference type="SUPFAM" id="SSF81336">
    <property type="entry name" value="F1F0 ATP synthase subunit A"/>
    <property type="match status" value="1"/>
</dbReference>
<gene>
    <name evidence="13" type="primary">atp6</name>
</gene>
<comment type="subcellular location">
    <subcellularLocation>
        <location evidence="1">Membrane</location>
        <topology evidence="1">Multi-pass membrane protein</topology>
    </subcellularLocation>
    <subcellularLocation>
        <location evidence="11">Mitochondrion inner membrane</location>
        <topology evidence="11">Multi-pass membrane protein</topology>
    </subcellularLocation>
</comment>
<dbReference type="AlphaFoldDB" id="A0A6B9WDB4"/>
<evidence type="ECO:0000256" key="4">
    <source>
        <dbReference type="ARBA" id="ARBA00022547"/>
    </source>
</evidence>
<evidence type="ECO:0000256" key="3">
    <source>
        <dbReference type="ARBA" id="ARBA00022448"/>
    </source>
</evidence>
<dbReference type="InterPro" id="IPR045083">
    <property type="entry name" value="ATP_synth_F0_asu_bact/mt"/>
</dbReference>
<dbReference type="EMBL" id="MK270525">
    <property type="protein sequence ID" value="QHQ98513.1"/>
    <property type="molecule type" value="Genomic_DNA"/>
</dbReference>
<evidence type="ECO:0000256" key="7">
    <source>
        <dbReference type="ARBA" id="ARBA00022989"/>
    </source>
</evidence>
<dbReference type="PRINTS" id="PR00123">
    <property type="entry name" value="ATPASEA"/>
</dbReference>
<keyword evidence="13" id="KW-0496">Mitochondrion</keyword>
<feature type="transmembrane region" description="Helical" evidence="12">
    <location>
        <begin position="20"/>
        <end position="36"/>
    </location>
</feature>
<feature type="transmembrane region" description="Helical" evidence="12">
    <location>
        <begin position="70"/>
        <end position="92"/>
    </location>
</feature>
<dbReference type="NCBIfam" id="TIGR01131">
    <property type="entry name" value="ATP_synt_6_or_A"/>
    <property type="match status" value="1"/>
</dbReference>
<dbReference type="PANTHER" id="PTHR11410">
    <property type="entry name" value="ATP SYNTHASE SUBUNIT A"/>
    <property type="match status" value="1"/>
</dbReference>
<keyword evidence="3" id="KW-0813">Transport</keyword>
<evidence type="ECO:0000256" key="8">
    <source>
        <dbReference type="ARBA" id="ARBA00023065"/>
    </source>
</evidence>
<dbReference type="Pfam" id="PF00119">
    <property type="entry name" value="ATP-synt_A"/>
    <property type="match status" value="1"/>
</dbReference>
<evidence type="ECO:0000256" key="12">
    <source>
        <dbReference type="SAM" id="Phobius"/>
    </source>
</evidence>
<evidence type="ECO:0000256" key="11">
    <source>
        <dbReference type="RuleBase" id="RU004450"/>
    </source>
</evidence>
<feature type="transmembrane region" description="Helical" evidence="12">
    <location>
        <begin position="189"/>
        <end position="211"/>
    </location>
</feature>
<dbReference type="InterPro" id="IPR023011">
    <property type="entry name" value="ATP_synth_F0_asu_AS"/>
</dbReference>
<dbReference type="InterPro" id="IPR000568">
    <property type="entry name" value="ATP_synth_F0_asu"/>
</dbReference>
<dbReference type="GO" id="GO:0005743">
    <property type="term" value="C:mitochondrial inner membrane"/>
    <property type="evidence" value="ECO:0007669"/>
    <property type="project" value="UniProtKB-SubCell"/>
</dbReference>
<keyword evidence="10" id="KW-0066">ATP synthesis</keyword>
<dbReference type="GeneID" id="44150964"/>
<dbReference type="RefSeq" id="YP_009731495.1">
    <property type="nucleotide sequence ID" value="NC_046025.1"/>
</dbReference>
<dbReference type="Gene3D" id="1.20.120.220">
    <property type="entry name" value="ATP synthase, F0 complex, subunit A"/>
    <property type="match status" value="1"/>
</dbReference>
<dbReference type="PANTHER" id="PTHR11410:SF0">
    <property type="entry name" value="ATP SYNTHASE SUBUNIT A"/>
    <property type="match status" value="1"/>
</dbReference>
<name>A0A6B9WDB4_9ACAR</name>
<keyword evidence="8" id="KW-0406">Ion transport</keyword>
<keyword evidence="7 12" id="KW-1133">Transmembrane helix</keyword>
<proteinExistence type="inferred from homology"/>
<evidence type="ECO:0000256" key="1">
    <source>
        <dbReference type="ARBA" id="ARBA00004141"/>
    </source>
</evidence>
<dbReference type="GO" id="GO:0045259">
    <property type="term" value="C:proton-transporting ATP synthase complex"/>
    <property type="evidence" value="ECO:0007669"/>
    <property type="project" value="UniProtKB-KW"/>
</dbReference>
<evidence type="ECO:0000256" key="6">
    <source>
        <dbReference type="ARBA" id="ARBA00022781"/>
    </source>
</evidence>
<organism evidence="13">
    <name type="scientific">Macrocheles glaber</name>
    <dbReference type="NCBI Taxonomy" id="99226"/>
    <lineage>
        <taxon>Eukaryota</taxon>
        <taxon>Metazoa</taxon>
        <taxon>Ecdysozoa</taxon>
        <taxon>Arthropoda</taxon>
        <taxon>Chelicerata</taxon>
        <taxon>Arachnida</taxon>
        <taxon>Acari</taxon>
        <taxon>Parasitiformes</taxon>
        <taxon>Mesostigmata</taxon>
        <taxon>Gamasina</taxon>
        <taxon>Eviphidoidea</taxon>
        <taxon>Macrochelidae</taxon>
        <taxon>Macrocheles</taxon>
    </lineage>
</organism>
<evidence type="ECO:0000256" key="5">
    <source>
        <dbReference type="ARBA" id="ARBA00022692"/>
    </source>
</evidence>
<sequence length="222" mass="25389">MMTNLFSIFDPSTSQNLSMNWTILILLLILMSQMYWNTPSRIIMLIHIITSQISKEININIKNSNIKSTLIFISLFYFILFNNLSGMYPYIFTATSHLSITMNMAFPLWLSLMMWGWILNTNHMFTHLVPLGTPMLLSSFMVLIESISLIIRPITLSVRLTANMIAGHLLLSLLSSVSEKTPLLFLPSFLIINTLLCLEYAVAMIQSYVFITLTSLYLSEIN</sequence>
<dbReference type="CDD" id="cd00310">
    <property type="entry name" value="ATP-synt_Fo_a_6"/>
    <property type="match status" value="1"/>
</dbReference>
<dbReference type="PROSITE" id="PS00449">
    <property type="entry name" value="ATPASE_A"/>
    <property type="match status" value="1"/>
</dbReference>
<feature type="transmembrane region" description="Helical" evidence="12">
    <location>
        <begin position="98"/>
        <end position="119"/>
    </location>
</feature>
<geneLocation type="mitochondrion" evidence="13"/>
<keyword evidence="6" id="KW-0375">Hydrogen ion transport</keyword>
<keyword evidence="4" id="KW-0138">CF(0)</keyword>
<feature type="transmembrane region" description="Helical" evidence="12">
    <location>
        <begin position="157"/>
        <end position="177"/>
    </location>
</feature>
<keyword evidence="5 12" id="KW-0812">Transmembrane</keyword>
<dbReference type="InterPro" id="IPR035908">
    <property type="entry name" value="F0_ATP_A_sf"/>
</dbReference>
<evidence type="ECO:0000256" key="2">
    <source>
        <dbReference type="ARBA" id="ARBA00006810"/>
    </source>
</evidence>
<dbReference type="GO" id="GO:0046933">
    <property type="term" value="F:proton-transporting ATP synthase activity, rotational mechanism"/>
    <property type="evidence" value="ECO:0007669"/>
    <property type="project" value="TreeGrafter"/>
</dbReference>
<accession>A0A6B9WDB4</accession>
<protein>
    <recommendedName>
        <fullName evidence="11">ATP synthase subunit a</fullName>
    </recommendedName>
</protein>
<keyword evidence="9 12" id="KW-0472">Membrane</keyword>